<protein>
    <submittedName>
        <fullName evidence="1">AvrF1</fullName>
    </submittedName>
    <submittedName>
        <fullName evidence="2">Tir chaperone protein (CesT) family protein</fullName>
    </submittedName>
</protein>
<evidence type="ECO:0000313" key="2">
    <source>
        <dbReference type="EMBL" id="SDO87775.1"/>
    </source>
</evidence>
<dbReference type="GO" id="GO:0030254">
    <property type="term" value="P:protein secretion by the type III secretion system"/>
    <property type="evidence" value="ECO:0007669"/>
    <property type="project" value="InterPro"/>
</dbReference>
<sequence>MSTPHADRLLAALAAQAGSPLAFENGLCALADEQGQELANIEVPAPGDVAFVHARIDLDQAGPGVHERLLQLNFKPEQMGGCWLALDAQNSVRLCAQQDLGRLDELSFCQWIMGFVDRLGTLRKILVR</sequence>
<dbReference type="GeneID" id="65074655"/>
<dbReference type="RefSeq" id="WP_010427600.1">
    <property type="nucleotide sequence ID" value="NZ_CP053030.1"/>
</dbReference>
<dbReference type="Proteomes" id="UP000183042">
    <property type="component" value="Unassembled WGS sequence"/>
</dbReference>
<dbReference type="EMBL" id="LJQB01000086">
    <property type="protein sequence ID" value="KPW82132.1"/>
    <property type="molecule type" value="Genomic_DNA"/>
</dbReference>
<evidence type="ECO:0000313" key="3">
    <source>
        <dbReference type="Proteomes" id="UP000050411"/>
    </source>
</evidence>
<reference evidence="2 4" key="2">
    <citation type="submission" date="2016-10" db="EMBL/GenBank/DDBJ databases">
        <authorList>
            <person name="Varghese N."/>
            <person name="Submissions S."/>
        </authorList>
    </citation>
    <scope>NUCLEOTIDE SEQUENCE [LARGE SCALE GENOMIC DNA]</scope>
    <source>
        <strain evidence="2 4">DSM 14939</strain>
    </source>
</reference>
<dbReference type="Pfam" id="PF05932">
    <property type="entry name" value="CesT"/>
    <property type="match status" value="1"/>
</dbReference>
<dbReference type="SUPFAM" id="SSF69635">
    <property type="entry name" value="Type III secretory system chaperone-like"/>
    <property type="match status" value="1"/>
</dbReference>
<dbReference type="PATRIC" id="fig|200452.3.peg.3684"/>
<dbReference type="AlphaFoldDB" id="A0A0P9MDG4"/>
<name>A0A0P9MDG4_9PSED</name>
<keyword evidence="4" id="KW-1185">Reference proteome</keyword>
<evidence type="ECO:0000313" key="1">
    <source>
        <dbReference type="EMBL" id="KPW82132.1"/>
    </source>
</evidence>
<comment type="caution">
    <text evidence="1">The sequence shown here is derived from an EMBL/GenBank/DDBJ whole genome shotgun (WGS) entry which is preliminary data.</text>
</comment>
<accession>A0A0P9MDG4</accession>
<reference evidence="1 3" key="1">
    <citation type="submission" date="2015-09" db="EMBL/GenBank/DDBJ databases">
        <title>Genome announcement of multiple Pseudomonas syringae strains.</title>
        <authorList>
            <person name="Thakur S."/>
            <person name="Wang P.W."/>
            <person name="Gong Y."/>
            <person name="Weir B.S."/>
            <person name="Guttman D.S."/>
        </authorList>
    </citation>
    <scope>NUCLEOTIDE SEQUENCE [LARGE SCALE GENOMIC DNA]</scope>
    <source>
        <strain evidence="1 3">ICMP19117</strain>
    </source>
</reference>
<gene>
    <name evidence="1" type="ORF">ALO92_03069</name>
    <name evidence="2" type="ORF">SAMN05216596_102100</name>
</gene>
<dbReference type="Proteomes" id="UP000050411">
    <property type="component" value="Unassembled WGS sequence"/>
</dbReference>
<dbReference type="InterPro" id="IPR010261">
    <property type="entry name" value="Tir_chaperone"/>
</dbReference>
<proteinExistence type="predicted"/>
<evidence type="ECO:0000313" key="4">
    <source>
        <dbReference type="Proteomes" id="UP000183042"/>
    </source>
</evidence>
<organism evidence="1 3">
    <name type="scientific">Pseudomonas congelans</name>
    <dbReference type="NCBI Taxonomy" id="200452"/>
    <lineage>
        <taxon>Bacteria</taxon>
        <taxon>Pseudomonadati</taxon>
        <taxon>Pseudomonadota</taxon>
        <taxon>Gammaproteobacteria</taxon>
        <taxon>Pseudomonadales</taxon>
        <taxon>Pseudomonadaceae</taxon>
        <taxon>Pseudomonas</taxon>
    </lineage>
</organism>
<dbReference type="EMBL" id="FNJH01000002">
    <property type="protein sequence ID" value="SDO87775.1"/>
    <property type="molecule type" value="Genomic_DNA"/>
</dbReference>
<dbReference type="Gene3D" id="3.30.1460.10">
    <property type="match status" value="1"/>
</dbReference>